<dbReference type="OrthoDB" id="8249012at2759"/>
<evidence type="ECO:0000256" key="1">
    <source>
        <dbReference type="SAM" id="MobiDB-lite"/>
    </source>
</evidence>
<proteinExistence type="predicted"/>
<evidence type="ECO:0000313" key="3">
    <source>
        <dbReference type="Proteomes" id="UP000243579"/>
    </source>
</evidence>
<dbReference type="PANTHER" id="PTHR21521">
    <property type="entry name" value="AMUN, ISOFORM A"/>
    <property type="match status" value="1"/>
</dbReference>
<feature type="region of interest" description="Disordered" evidence="1">
    <location>
        <begin position="189"/>
        <end position="213"/>
    </location>
</feature>
<dbReference type="EMBL" id="JNBR01000088">
    <property type="protein sequence ID" value="OQR98253.1"/>
    <property type="molecule type" value="Genomic_DNA"/>
</dbReference>
<dbReference type="STRING" id="1202772.A0A1V9ZJT2"/>
<accession>A0A1V9ZJT2</accession>
<dbReference type="AlphaFoldDB" id="A0A1V9ZJT2"/>
<name>A0A1V9ZJT2_ACHHY</name>
<organism evidence="2 3">
    <name type="scientific">Achlya hypogyna</name>
    <name type="common">Oomycete</name>
    <name type="synonym">Protoachlya hypogyna</name>
    <dbReference type="NCBI Taxonomy" id="1202772"/>
    <lineage>
        <taxon>Eukaryota</taxon>
        <taxon>Sar</taxon>
        <taxon>Stramenopiles</taxon>
        <taxon>Oomycota</taxon>
        <taxon>Saprolegniomycetes</taxon>
        <taxon>Saprolegniales</taxon>
        <taxon>Achlyaceae</taxon>
        <taxon>Achlya</taxon>
    </lineage>
</organism>
<dbReference type="Proteomes" id="UP000243579">
    <property type="component" value="Unassembled WGS sequence"/>
</dbReference>
<evidence type="ECO:0000313" key="2">
    <source>
        <dbReference type="EMBL" id="OQR98253.1"/>
    </source>
</evidence>
<gene>
    <name evidence="2" type="ORF">ACHHYP_08915</name>
</gene>
<dbReference type="SUPFAM" id="SSF48150">
    <property type="entry name" value="DNA-glycosylase"/>
    <property type="match status" value="1"/>
</dbReference>
<reference evidence="2 3" key="1">
    <citation type="journal article" date="2014" name="Genome Biol. Evol.">
        <title>The secreted proteins of Achlya hypogyna and Thraustotheca clavata identify the ancestral oomycete secretome and reveal gene acquisitions by horizontal gene transfer.</title>
        <authorList>
            <person name="Misner I."/>
            <person name="Blouin N."/>
            <person name="Leonard G."/>
            <person name="Richards T.A."/>
            <person name="Lane C.E."/>
        </authorList>
    </citation>
    <scope>NUCLEOTIDE SEQUENCE [LARGE SCALE GENOMIC DNA]</scope>
    <source>
        <strain evidence="2 3">ATCC 48635</strain>
    </source>
</reference>
<comment type="caution">
    <text evidence="2">The sequence shown here is derived from an EMBL/GenBank/DDBJ whole genome shotgun (WGS) entry which is preliminary data.</text>
</comment>
<dbReference type="PANTHER" id="PTHR21521:SF0">
    <property type="entry name" value="AMUN, ISOFORM A"/>
    <property type="match status" value="1"/>
</dbReference>
<dbReference type="GO" id="GO:0003824">
    <property type="term" value="F:catalytic activity"/>
    <property type="evidence" value="ECO:0007669"/>
    <property type="project" value="InterPro"/>
</dbReference>
<keyword evidence="3" id="KW-1185">Reference proteome</keyword>
<protein>
    <recommendedName>
        <fullName evidence="4">HhH-GPD domain-containing protein</fullName>
    </recommendedName>
</protein>
<evidence type="ECO:0008006" key="4">
    <source>
        <dbReference type="Google" id="ProtNLM"/>
    </source>
</evidence>
<sequence>MSSLWQLQDEVEWATVLGTYDNVVGSLEEPLHELELWYHKELPALLKAQGHITQPQLARLMQWKLSKGKWRPRLQAFVDALSDDEVQSTSSKAFVAIADGQLKEAIAAISELKGVGPATASAVLAAFDSSVPFMGDEALNALAKTIGARQYTLPHFLRFATALRERASVLGASWTAQAVQRTLWLEARATASPAKPKRKNESAAQAPAKKRKR</sequence>
<dbReference type="InterPro" id="IPR011257">
    <property type="entry name" value="DNA_glycosylase"/>
</dbReference>
<dbReference type="GO" id="GO:0006281">
    <property type="term" value="P:DNA repair"/>
    <property type="evidence" value="ECO:0007669"/>
    <property type="project" value="InterPro"/>
</dbReference>